<protein>
    <recommendedName>
        <fullName evidence="3">Pentatricopeptide repeat-containing protein</fullName>
    </recommendedName>
</protein>
<accession>A0A1R1YP65</accession>
<dbReference type="AlphaFoldDB" id="A0A1R1YP65"/>
<reference evidence="2" key="1">
    <citation type="submission" date="2017-01" db="EMBL/GenBank/DDBJ databases">
        <authorList>
            <person name="Wang Y."/>
            <person name="White M."/>
            <person name="Kvist S."/>
            <person name="Moncalvo J.-M."/>
        </authorList>
    </citation>
    <scope>NUCLEOTIDE SEQUENCE [LARGE SCALE GENOMIC DNA]</scope>
    <source>
        <strain evidence="2">ID-206-W2</strain>
    </source>
</reference>
<sequence>MASSLCLKDPQVASSIYSIAKSLQSSYNINNDTSWPSQLTLNIISNPFPVKLLLDTTEKNPSNISKKPYKSNPSNFFDPVFLSSIASEFHLNSKSNPKIYKSSSYKKCLNKIFICYLSSLSAQNETEILFSIAKKLSTYYLIKSRQTQQPHQQNNADTSPDLESLHLNSISNNMPHKTETVDDWIYQNNIDSQAGYIIVSSLVKNSKFSQAKEVISLVISSNPQRILSLWNLYLVGLSNSKKYNEILFAVKKMESLGVRNSLEIHTTIIRGLLKSKSESGLNLVVDYYRKISLEFGVDNILVDVMIRGLLEISSPTSELMLESILTDYFFYKSDLNFNFQDTLHKDMRLNYTLVENYEKLKHIIKDPHLRSRLKSLGSIYSESIFVNKMTDTDNYGILLAIKFLVSKNLLLKAIYYYTLNVKSYKTLVFKSATHILVTSIIKEKLNFEFLRQEIHEFNFEYTFTGEKNDKLHTLTDLDALGNVFIKNGKDDQHSQFDSNFNDENEYAHILDQGLNSNFFKWFYYTIPQQQHSVGHLALFQQYIKSIYSNMYSHCEESGTNFIHKSQMRQVFCLFIYIDNMHKLISKGLYSAPHLNRSCYLLIINSLIECGLKFEAKYVWTKFINNRQLKVDFNKEKYIDIYKKLRYY</sequence>
<proteinExistence type="predicted"/>
<dbReference type="OrthoDB" id="185373at2759"/>
<comment type="caution">
    <text evidence="1">The sequence shown here is derived from an EMBL/GenBank/DDBJ whole genome shotgun (WGS) entry which is preliminary data.</text>
</comment>
<gene>
    <name evidence="1" type="ORF">AYI69_g1897</name>
</gene>
<dbReference type="Proteomes" id="UP000187429">
    <property type="component" value="Unassembled WGS sequence"/>
</dbReference>
<name>A0A1R1YP65_9FUNG</name>
<organism evidence="1 2">
    <name type="scientific">Smittium culicis</name>
    <dbReference type="NCBI Taxonomy" id="133412"/>
    <lineage>
        <taxon>Eukaryota</taxon>
        <taxon>Fungi</taxon>
        <taxon>Fungi incertae sedis</taxon>
        <taxon>Zoopagomycota</taxon>
        <taxon>Kickxellomycotina</taxon>
        <taxon>Harpellomycetes</taxon>
        <taxon>Harpellales</taxon>
        <taxon>Legeriomycetaceae</taxon>
        <taxon>Smittium</taxon>
    </lineage>
</organism>
<evidence type="ECO:0000313" key="1">
    <source>
        <dbReference type="EMBL" id="OMJ28625.1"/>
    </source>
</evidence>
<keyword evidence="2" id="KW-1185">Reference proteome</keyword>
<dbReference type="EMBL" id="LSSM01000526">
    <property type="protein sequence ID" value="OMJ28625.1"/>
    <property type="molecule type" value="Genomic_DNA"/>
</dbReference>
<evidence type="ECO:0000313" key="2">
    <source>
        <dbReference type="Proteomes" id="UP000187429"/>
    </source>
</evidence>
<evidence type="ECO:0008006" key="3">
    <source>
        <dbReference type="Google" id="ProtNLM"/>
    </source>
</evidence>